<dbReference type="Gene3D" id="2.40.50.870">
    <property type="entry name" value="Protein of unknown function (DUF3299)"/>
    <property type="match status" value="1"/>
</dbReference>
<dbReference type="AlphaFoldDB" id="E4PQA5"/>
<dbReference type="PATRIC" id="fig|225937.3.peg.3230"/>
<dbReference type="HOGENOM" id="CLU_099457_1_0_6"/>
<evidence type="ECO:0000313" key="2">
    <source>
        <dbReference type="EMBL" id="ADP98970.1"/>
    </source>
</evidence>
<evidence type="ECO:0008006" key="4">
    <source>
        <dbReference type="Google" id="ProtNLM"/>
    </source>
</evidence>
<dbReference type="EMBL" id="CP001978">
    <property type="protein sequence ID" value="ADP98970.1"/>
    <property type="molecule type" value="Genomic_DNA"/>
</dbReference>
<dbReference type="STRING" id="225937.HP15_3206"/>
<gene>
    <name evidence="2" type="ordered locus">HP15_3206</name>
</gene>
<reference evidence="3" key="2">
    <citation type="submission" date="2010-02" db="EMBL/GenBank/DDBJ databases">
        <title>Complete genome sequence of Marinobacter adhaerens type strain (HP15).</title>
        <authorList>
            <person name="Gaerdes A.A.M."/>
            <person name="Kaeppel E."/>
            <person name="Shezad A."/>
            <person name="Seebah S."/>
            <person name="Teeling H."/>
            <person name="Yarza P."/>
            <person name="Gloeckner F.O."/>
            <person name="Ullrich M.S."/>
        </authorList>
    </citation>
    <scope>NUCLEOTIDE SEQUENCE [LARGE SCALE GENOMIC DNA]</scope>
    <source>
        <strain evidence="3">DSM 23420 / HP15</strain>
    </source>
</reference>
<keyword evidence="1" id="KW-1133">Transmembrane helix</keyword>
<feature type="transmembrane region" description="Helical" evidence="1">
    <location>
        <begin position="5"/>
        <end position="23"/>
    </location>
</feature>
<proteinExistence type="predicted"/>
<sequence>MLRELLLAESVLLVMLVAVGPVYDGGLRIVISGVFGPMMSAPAHSRFALPFFIALTLVCVLPSTGRTETREIDWLELMPAEDLALLENMPEIEHEGDGPPLLPDEIMTGRVVPEMGNVEGRIPGFVVPLKTTEDMRILEFFLVPYYGACIHVPPPPPNQIIHVKYKKGFTLEALYDPVWIEGKLVIDRTENDIGTSSYSMVATGVEPYEE</sequence>
<dbReference type="Proteomes" id="UP000007077">
    <property type="component" value="Chromosome"/>
</dbReference>
<dbReference type="Pfam" id="PF11736">
    <property type="entry name" value="DUF3299"/>
    <property type="match status" value="1"/>
</dbReference>
<dbReference type="eggNOG" id="COG3495">
    <property type="taxonomic scope" value="Bacteria"/>
</dbReference>
<reference evidence="2 3" key="1">
    <citation type="journal article" date="2010" name="Stand. Genomic Sci.">
        <title>Complete genome sequence of Marinobacter adhaerens type strain (HP15), a diatom-interacting marine microorganism.</title>
        <authorList>
            <person name="Gardes A."/>
            <person name="Kaeppel E."/>
            <person name="Shehzad A."/>
            <person name="Seebah S."/>
            <person name="Teeling H."/>
            <person name="Yarza P."/>
            <person name="Glockner F.O."/>
            <person name="Grossart H.P."/>
            <person name="Ullrich M.S."/>
        </authorList>
    </citation>
    <scope>NUCLEOTIDE SEQUENCE [LARGE SCALE GENOMIC DNA]</scope>
    <source>
        <strain evidence="3">DSM 23420 / HP15</strain>
    </source>
</reference>
<keyword evidence="1" id="KW-0472">Membrane</keyword>
<evidence type="ECO:0000313" key="3">
    <source>
        <dbReference type="Proteomes" id="UP000007077"/>
    </source>
</evidence>
<organism evidence="2 3">
    <name type="scientific">Marinobacter adhaerens (strain DSM 23420 / HP15)</name>
    <dbReference type="NCBI Taxonomy" id="225937"/>
    <lineage>
        <taxon>Bacteria</taxon>
        <taxon>Pseudomonadati</taxon>
        <taxon>Pseudomonadota</taxon>
        <taxon>Gammaproteobacteria</taxon>
        <taxon>Pseudomonadales</taxon>
        <taxon>Marinobacteraceae</taxon>
        <taxon>Marinobacter</taxon>
    </lineage>
</organism>
<protein>
    <recommendedName>
        <fullName evidence="4">DUF3299 domain-containing protein</fullName>
    </recommendedName>
</protein>
<dbReference type="KEGG" id="mad:HP15_3206"/>
<accession>E4PQA5</accession>
<keyword evidence="1" id="KW-0812">Transmembrane</keyword>
<dbReference type="InterPro" id="IPR021727">
    <property type="entry name" value="DUF3299"/>
</dbReference>
<evidence type="ECO:0000256" key="1">
    <source>
        <dbReference type="SAM" id="Phobius"/>
    </source>
</evidence>
<feature type="transmembrane region" description="Helical" evidence="1">
    <location>
        <begin position="43"/>
        <end position="61"/>
    </location>
</feature>
<name>E4PQA5_MARAH</name>